<gene>
    <name evidence="2" type="ORF">ITP53_31595</name>
</gene>
<protein>
    <recommendedName>
        <fullName evidence="4">Secreted protein</fullName>
    </recommendedName>
</protein>
<dbReference type="EMBL" id="JADOGI010000114">
    <property type="protein sequence ID" value="MBF8190192.1"/>
    <property type="molecule type" value="Genomic_DNA"/>
</dbReference>
<dbReference type="AlphaFoldDB" id="A0A931F217"/>
<dbReference type="RefSeq" id="WP_195899118.1">
    <property type="nucleotide sequence ID" value="NZ_JADOGI010000114.1"/>
</dbReference>
<organism evidence="2 3">
    <name type="scientific">Nonomuraea cypriaca</name>
    <dbReference type="NCBI Taxonomy" id="1187855"/>
    <lineage>
        <taxon>Bacteria</taxon>
        <taxon>Bacillati</taxon>
        <taxon>Actinomycetota</taxon>
        <taxon>Actinomycetes</taxon>
        <taxon>Streptosporangiales</taxon>
        <taxon>Streptosporangiaceae</taxon>
        <taxon>Nonomuraea</taxon>
    </lineage>
</organism>
<evidence type="ECO:0008006" key="4">
    <source>
        <dbReference type="Google" id="ProtNLM"/>
    </source>
</evidence>
<name>A0A931F217_9ACTN</name>
<feature type="signal peptide" evidence="1">
    <location>
        <begin position="1"/>
        <end position="33"/>
    </location>
</feature>
<accession>A0A931F217</accession>
<proteinExistence type="predicted"/>
<reference evidence="2" key="1">
    <citation type="submission" date="2020-11" db="EMBL/GenBank/DDBJ databases">
        <title>Whole-genome analyses of Nonomuraea sp. K274.</title>
        <authorList>
            <person name="Veyisoglu A."/>
        </authorList>
    </citation>
    <scope>NUCLEOTIDE SEQUENCE</scope>
    <source>
        <strain evidence="2">K274</strain>
    </source>
</reference>
<keyword evidence="1" id="KW-0732">Signal</keyword>
<keyword evidence="3" id="KW-1185">Reference proteome</keyword>
<evidence type="ECO:0000313" key="3">
    <source>
        <dbReference type="Proteomes" id="UP000605361"/>
    </source>
</evidence>
<sequence>MTITRTLAALALTAATAATSVATAVTLAPAAQAATISAATTWGPHYAPGRAAKAVGSLTATGEDHDVIPTADVVRVSGKVYDHARRSGICGWAVFRVTYRDATGNLPFRHHSVRDCSYRTAKEFSFKYRDVYQVDLKVCAAGRTAKPSPTCLYAGTWKILYLSK</sequence>
<dbReference type="Proteomes" id="UP000605361">
    <property type="component" value="Unassembled WGS sequence"/>
</dbReference>
<feature type="chain" id="PRO_5036951027" description="Secreted protein" evidence="1">
    <location>
        <begin position="34"/>
        <end position="164"/>
    </location>
</feature>
<evidence type="ECO:0000256" key="1">
    <source>
        <dbReference type="SAM" id="SignalP"/>
    </source>
</evidence>
<comment type="caution">
    <text evidence="2">The sequence shown here is derived from an EMBL/GenBank/DDBJ whole genome shotgun (WGS) entry which is preliminary data.</text>
</comment>
<evidence type="ECO:0000313" key="2">
    <source>
        <dbReference type="EMBL" id="MBF8190192.1"/>
    </source>
</evidence>